<accession>A0A922I4Z2</accession>
<evidence type="ECO:0000313" key="1">
    <source>
        <dbReference type="EMBL" id="KAH7637456.1"/>
    </source>
</evidence>
<dbReference type="EMBL" id="ASGP02000002">
    <property type="protein sequence ID" value="KAH9521420.1"/>
    <property type="molecule type" value="Genomic_DNA"/>
</dbReference>
<dbReference type="Proteomes" id="UP000828236">
    <property type="component" value="Unassembled WGS sequence"/>
</dbReference>
<proteinExistence type="predicted"/>
<dbReference type="OrthoDB" id="6506024at2759"/>
<reference evidence="1" key="2">
    <citation type="submission" date="2020-06" db="EMBL/GenBank/DDBJ databases">
        <authorList>
            <person name="Ji K."/>
            <person name="Li J."/>
        </authorList>
    </citation>
    <scope>NUCLEOTIDE SEQUENCE</scope>
    <source>
        <strain evidence="1">JKM2019</strain>
        <tissue evidence="1">Whole body</tissue>
    </source>
</reference>
<protein>
    <submittedName>
        <fullName evidence="2">Uncharacterized protein</fullName>
    </submittedName>
</protein>
<keyword evidence="3" id="KW-1185">Reference proteome</keyword>
<gene>
    <name evidence="2" type="ORF">DERF_005081</name>
    <name evidence="1" type="ORF">HUG17_7662</name>
</gene>
<dbReference type="Proteomes" id="UP000790347">
    <property type="component" value="Unassembled WGS sequence"/>
</dbReference>
<name>A0A922I4Z2_DERFA</name>
<dbReference type="AlphaFoldDB" id="A0A922I4Z2"/>
<organism evidence="2 3">
    <name type="scientific">Dermatophagoides farinae</name>
    <name type="common">American house dust mite</name>
    <dbReference type="NCBI Taxonomy" id="6954"/>
    <lineage>
        <taxon>Eukaryota</taxon>
        <taxon>Metazoa</taxon>
        <taxon>Ecdysozoa</taxon>
        <taxon>Arthropoda</taxon>
        <taxon>Chelicerata</taxon>
        <taxon>Arachnida</taxon>
        <taxon>Acari</taxon>
        <taxon>Acariformes</taxon>
        <taxon>Sarcoptiformes</taxon>
        <taxon>Astigmata</taxon>
        <taxon>Psoroptidia</taxon>
        <taxon>Analgoidea</taxon>
        <taxon>Pyroglyphidae</taxon>
        <taxon>Dermatophagoidinae</taxon>
        <taxon>Dermatophagoides</taxon>
    </lineage>
</organism>
<reference evidence="2" key="1">
    <citation type="submission" date="2013-05" db="EMBL/GenBank/DDBJ databases">
        <authorList>
            <person name="Yim A.K.Y."/>
            <person name="Chan T.F."/>
            <person name="Ji K.M."/>
            <person name="Liu X.Y."/>
            <person name="Zhou J.W."/>
            <person name="Li R.Q."/>
            <person name="Yang K.Y."/>
            <person name="Li J."/>
            <person name="Li M."/>
            <person name="Law P.T.W."/>
            <person name="Wu Y.L."/>
            <person name="Cai Z.L."/>
            <person name="Qin H."/>
            <person name="Bao Y."/>
            <person name="Leung R.K.K."/>
            <person name="Ng P.K.S."/>
            <person name="Zou J."/>
            <person name="Zhong X.J."/>
            <person name="Ran P.X."/>
            <person name="Zhong N.S."/>
            <person name="Liu Z.G."/>
            <person name="Tsui S.K.W."/>
        </authorList>
    </citation>
    <scope>NUCLEOTIDE SEQUENCE</scope>
    <source>
        <strain evidence="2">Derf</strain>
        <tissue evidence="2">Whole organism</tissue>
    </source>
</reference>
<comment type="caution">
    <text evidence="2">The sequence shown here is derived from an EMBL/GenBank/DDBJ whole genome shotgun (WGS) entry which is preliminary data.</text>
</comment>
<sequence>MTMINSPLSGQTIVDNSSMISATIQKPIASSSGDDYDINNDNQVKILQQQQQQLSFSSSNYLPKQAPGSLLNFCVRNKIDVYSLENRIDYHLSRIMKGHRLINFKNSIERLPIEKRICECIIEILMSTLNLIARKTRTIINAKAAIDALKEYSANTQSEQQVAQIQMEFVEKIREIRTISINLEQIVWALNSNKEHIRYIAKVFQIPEHYKRSEFQQDPNSIFQLKQSVINTVHQCHEVINVCRILRRQMQTVVIEVYLKHFSDQSQMN</sequence>
<evidence type="ECO:0000313" key="3">
    <source>
        <dbReference type="Proteomes" id="UP000790347"/>
    </source>
</evidence>
<reference evidence="1" key="3">
    <citation type="journal article" date="2021" name="World Allergy Organ. J.">
        <title>Chromosome-level assembly of Dermatophagoides farinae genome and transcriptome reveals two novel allergens Der f 37 and Der f 39.</title>
        <authorList>
            <person name="Chen J."/>
            <person name="Cai Z."/>
            <person name="Fan D."/>
            <person name="Hu J."/>
            <person name="Hou Y."/>
            <person name="He Y."/>
            <person name="Zhang Z."/>
            <person name="Zhao Z."/>
            <person name="Gao P."/>
            <person name="Hu W."/>
            <person name="Sun J."/>
            <person name="Li J."/>
            <person name="Ji K."/>
        </authorList>
    </citation>
    <scope>NUCLEOTIDE SEQUENCE</scope>
    <source>
        <strain evidence="1">JKM2019</strain>
    </source>
</reference>
<reference evidence="2" key="4">
    <citation type="journal article" date="2022" name="Res Sq">
        <title>Comparative Genomics Reveals Insights into the Divergent Evolution of Astigmatic Mites and Household Pest Adaptations.</title>
        <authorList>
            <person name="Xiong Q."/>
            <person name="Wan A.T.-Y."/>
            <person name="Liu X.-Y."/>
            <person name="Fung C.S.-H."/>
            <person name="Xiao X."/>
            <person name="Malainual N."/>
            <person name="Hou J."/>
            <person name="Wang L."/>
            <person name="Wang M."/>
            <person name="Yang K."/>
            <person name="Cui Y."/>
            <person name="Leung E."/>
            <person name="Nong W."/>
            <person name="Shin S.-K."/>
            <person name="Au S."/>
            <person name="Jeong K.Y."/>
            <person name="Chew F.T."/>
            <person name="Hui J."/>
            <person name="Leung T.F."/>
            <person name="Tungtrongchitr A."/>
            <person name="Zhong N."/>
            <person name="Liu Z."/>
            <person name="Tsui S."/>
        </authorList>
    </citation>
    <scope>NUCLEOTIDE SEQUENCE</scope>
    <source>
        <strain evidence="2">Derf</strain>
        <tissue evidence="2">Whole organism</tissue>
    </source>
</reference>
<dbReference type="EMBL" id="SDOV01000009">
    <property type="protein sequence ID" value="KAH7637456.1"/>
    <property type="molecule type" value="Genomic_DNA"/>
</dbReference>
<evidence type="ECO:0000313" key="2">
    <source>
        <dbReference type="EMBL" id="KAH9521420.1"/>
    </source>
</evidence>